<gene>
    <name evidence="2" type="ORF">GTP56_21465</name>
</gene>
<accession>A0A7X4H5M4</accession>
<dbReference type="Proteomes" id="UP000469734">
    <property type="component" value="Unassembled WGS sequence"/>
</dbReference>
<keyword evidence="1" id="KW-1133">Transmembrane helix</keyword>
<comment type="caution">
    <text evidence="2">The sequence shown here is derived from an EMBL/GenBank/DDBJ whole genome shotgun (WGS) entry which is preliminary data.</text>
</comment>
<evidence type="ECO:0000313" key="2">
    <source>
        <dbReference type="EMBL" id="MYM74744.1"/>
    </source>
</evidence>
<dbReference type="EMBL" id="WWCR01000027">
    <property type="protein sequence ID" value="MYM74744.1"/>
    <property type="molecule type" value="Genomic_DNA"/>
</dbReference>
<dbReference type="RefSeq" id="WP_161051610.1">
    <property type="nucleotide sequence ID" value="NZ_WWCR01000027.1"/>
</dbReference>
<evidence type="ECO:0000256" key="1">
    <source>
        <dbReference type="SAM" id="Phobius"/>
    </source>
</evidence>
<name>A0A7X4H5M4_9BURK</name>
<organism evidence="2 3">
    <name type="scientific">Duganella margarita</name>
    <dbReference type="NCBI Taxonomy" id="2692170"/>
    <lineage>
        <taxon>Bacteria</taxon>
        <taxon>Pseudomonadati</taxon>
        <taxon>Pseudomonadota</taxon>
        <taxon>Betaproteobacteria</taxon>
        <taxon>Burkholderiales</taxon>
        <taxon>Oxalobacteraceae</taxon>
        <taxon>Telluria group</taxon>
        <taxon>Duganella</taxon>
    </lineage>
</organism>
<keyword evidence="1" id="KW-0812">Transmembrane</keyword>
<evidence type="ECO:0000313" key="3">
    <source>
        <dbReference type="Proteomes" id="UP000469734"/>
    </source>
</evidence>
<sequence length="47" mass="5334">MKPLDIYLYIILAIGIFGGSAATLWVYLYLKKKYPDKKKAGDDRPSV</sequence>
<dbReference type="AlphaFoldDB" id="A0A7X4H5M4"/>
<keyword evidence="1" id="KW-0472">Membrane</keyword>
<proteinExistence type="predicted"/>
<feature type="transmembrane region" description="Helical" evidence="1">
    <location>
        <begin position="6"/>
        <end position="30"/>
    </location>
</feature>
<protein>
    <submittedName>
        <fullName evidence="2">Uncharacterized protein</fullName>
    </submittedName>
</protein>
<reference evidence="2 3" key="1">
    <citation type="submission" date="2019-12" db="EMBL/GenBank/DDBJ databases">
        <title>Novel species isolated from a subtropical stream in China.</title>
        <authorList>
            <person name="Lu H."/>
        </authorList>
    </citation>
    <scope>NUCLEOTIDE SEQUENCE [LARGE SCALE GENOMIC DNA]</scope>
    <source>
        <strain evidence="2 3">FT134W</strain>
    </source>
</reference>